<evidence type="ECO:0008006" key="4">
    <source>
        <dbReference type="Google" id="ProtNLM"/>
    </source>
</evidence>
<keyword evidence="1" id="KW-1133">Transmembrane helix</keyword>
<proteinExistence type="predicted"/>
<keyword evidence="3" id="KW-1185">Reference proteome</keyword>
<feature type="transmembrane region" description="Helical" evidence="1">
    <location>
        <begin position="368"/>
        <end position="387"/>
    </location>
</feature>
<gene>
    <name evidence="2" type="ORF">LA374_20195</name>
</gene>
<reference evidence="2 3" key="1">
    <citation type="submission" date="2021-09" db="EMBL/GenBank/DDBJ databases">
        <title>Aeromonas schubertii isolated from Asian sea bass.</title>
        <authorList>
            <person name="Pinpimai K."/>
        </authorList>
    </citation>
    <scope>NUCLEOTIDE SEQUENCE [LARGE SCALE GENOMIC DNA]</scope>
    <source>
        <strain evidence="2 3">CHULA2021a</strain>
    </source>
</reference>
<dbReference type="RefSeq" id="WP_224163775.1">
    <property type="nucleotide sequence ID" value="NZ_JAIRBT010000049.1"/>
</dbReference>
<sequence length="407" mass="46563">MSKITFHQLKEIYKALSFDESGSKGTIIINSDAQRLSIQNILLNEDNVNESGINSLTPLDTNAIEVGDLIELNVTSPRIGLGILAPNINFLLGTNKAKIKEPRHYYIVSEDYYSGDNDAPECIVTYRSILNLIELLKESALYLDQDKSELLFLYEGKFSIPVLYSYDDFINIDGFYLNKIKNSFSDSLHREQKLAIFSTCIIEMSKGVALENRFKYILSNLYELYEKLSEGYAIFSSDFSYKKIRDEIDAAKVEFTQKIHSALTDIQNQVLGIPIATVISTTQMKASDHFLDYNFIINSSILTGSIIFAIMVWFLVRNQVITLHSLKKDVLSQRIAIDMKFSSLSERFKRDFDELDTRLQSQNKVMSTIKLFILLGVLFTTATYFYLMPDFFEKTLTDNYISIPQIT</sequence>
<evidence type="ECO:0000256" key="1">
    <source>
        <dbReference type="SAM" id="Phobius"/>
    </source>
</evidence>
<evidence type="ECO:0000313" key="2">
    <source>
        <dbReference type="EMBL" id="MBZ6068510.1"/>
    </source>
</evidence>
<dbReference type="Proteomes" id="UP000774958">
    <property type="component" value="Unassembled WGS sequence"/>
</dbReference>
<keyword evidence="1" id="KW-0472">Membrane</keyword>
<feature type="transmembrane region" description="Helical" evidence="1">
    <location>
        <begin position="295"/>
        <end position="316"/>
    </location>
</feature>
<protein>
    <recommendedName>
        <fullName evidence="4">Phage-related membrane protein</fullName>
    </recommendedName>
</protein>
<comment type="caution">
    <text evidence="2">The sequence shown here is derived from an EMBL/GenBank/DDBJ whole genome shotgun (WGS) entry which is preliminary data.</text>
</comment>
<evidence type="ECO:0000313" key="3">
    <source>
        <dbReference type="Proteomes" id="UP000774958"/>
    </source>
</evidence>
<dbReference type="EMBL" id="JAIRBT010000049">
    <property type="protein sequence ID" value="MBZ6068510.1"/>
    <property type="molecule type" value="Genomic_DNA"/>
</dbReference>
<name>A0ABS7VGI4_9GAMM</name>
<organism evidence="2 3">
    <name type="scientific">Aeromonas schubertii</name>
    <dbReference type="NCBI Taxonomy" id="652"/>
    <lineage>
        <taxon>Bacteria</taxon>
        <taxon>Pseudomonadati</taxon>
        <taxon>Pseudomonadota</taxon>
        <taxon>Gammaproteobacteria</taxon>
        <taxon>Aeromonadales</taxon>
        <taxon>Aeromonadaceae</taxon>
        <taxon>Aeromonas</taxon>
    </lineage>
</organism>
<accession>A0ABS7VGI4</accession>
<keyword evidence="1" id="KW-0812">Transmembrane</keyword>